<name>A0A3A5KAX7_9HYPH</name>
<dbReference type="Proteomes" id="UP000272706">
    <property type="component" value="Unassembled WGS sequence"/>
</dbReference>
<evidence type="ECO:0000313" key="2">
    <source>
        <dbReference type="Proteomes" id="UP000272706"/>
    </source>
</evidence>
<reference evidence="1 2" key="1">
    <citation type="submission" date="2018-09" db="EMBL/GenBank/DDBJ databases">
        <title>Mesorhizobium carmichaelinearum sp. nov. isolated from Carmichaelinea spp. root nodules in New Zealand.</title>
        <authorList>
            <person name="De Meyer S.E."/>
        </authorList>
    </citation>
    <scope>NUCLEOTIDE SEQUENCE [LARGE SCALE GENOMIC DNA]</scope>
    <source>
        <strain evidence="1 2">ICMP19557</strain>
    </source>
</reference>
<dbReference type="RefSeq" id="WP_120017348.1">
    <property type="nucleotide sequence ID" value="NZ_QZWZ01000027.1"/>
</dbReference>
<evidence type="ECO:0000313" key="1">
    <source>
        <dbReference type="EMBL" id="RJT32098.1"/>
    </source>
</evidence>
<accession>A0A3A5KAX7</accession>
<keyword evidence="2" id="KW-1185">Reference proteome</keyword>
<dbReference type="EMBL" id="QZWZ01000027">
    <property type="protein sequence ID" value="RJT32098.1"/>
    <property type="molecule type" value="Genomic_DNA"/>
</dbReference>
<proteinExistence type="predicted"/>
<organism evidence="1 2">
    <name type="scientific">Mesorhizobium waimense</name>
    <dbReference type="NCBI Taxonomy" id="1300307"/>
    <lineage>
        <taxon>Bacteria</taxon>
        <taxon>Pseudomonadati</taxon>
        <taxon>Pseudomonadota</taxon>
        <taxon>Alphaproteobacteria</taxon>
        <taxon>Hyphomicrobiales</taxon>
        <taxon>Phyllobacteriaceae</taxon>
        <taxon>Mesorhizobium</taxon>
    </lineage>
</organism>
<sequence>MNELPKFKITDDDIFRAYDACAIIRVCELAAEQIPELAQDALVHEAVGDIRRLLAIAGKIAAQSLTALELAQMSHAHAA</sequence>
<dbReference type="OrthoDB" id="9952849at2"/>
<dbReference type="AlphaFoldDB" id="A0A3A5KAX7"/>
<gene>
    <name evidence="1" type="ORF">D3227_27240</name>
</gene>
<comment type="caution">
    <text evidence="1">The sequence shown here is derived from an EMBL/GenBank/DDBJ whole genome shotgun (WGS) entry which is preliminary data.</text>
</comment>
<protein>
    <submittedName>
        <fullName evidence="1">Uncharacterized protein</fullName>
    </submittedName>
</protein>